<comment type="cofactor">
    <cofactor evidence="1">
        <name>Mg(2+)</name>
        <dbReference type="ChEBI" id="CHEBI:18420"/>
    </cofactor>
</comment>
<comment type="caution">
    <text evidence="6">The sequence shown here is derived from an EMBL/GenBank/DDBJ whole genome shotgun (WGS) entry which is preliminary data.</text>
</comment>
<dbReference type="InterPro" id="IPR017438">
    <property type="entry name" value="ATP-NAD_kinase_N"/>
</dbReference>
<evidence type="ECO:0000256" key="4">
    <source>
        <dbReference type="ARBA" id="ARBA00022840"/>
    </source>
</evidence>
<evidence type="ECO:0000259" key="5">
    <source>
        <dbReference type="PROSITE" id="PS50146"/>
    </source>
</evidence>
<dbReference type="Gene3D" id="3.40.50.10330">
    <property type="entry name" value="Probable inorganic polyphosphate/atp-NAD kinase, domain 1"/>
    <property type="match status" value="1"/>
</dbReference>
<comment type="similarity">
    <text evidence="2">Belongs to the diacylglycerol/lipid kinase family.</text>
</comment>
<feature type="domain" description="DAGKc" evidence="5">
    <location>
        <begin position="1"/>
        <end position="137"/>
    </location>
</feature>
<evidence type="ECO:0000256" key="2">
    <source>
        <dbReference type="ARBA" id="ARBA00005983"/>
    </source>
</evidence>
<dbReference type="RefSeq" id="WP_025020243.1">
    <property type="nucleotide sequence ID" value="NZ_AZFH01000001.1"/>
</dbReference>
<dbReference type="SUPFAM" id="SSF111331">
    <property type="entry name" value="NAD kinase/diacylglycerol kinase-like"/>
    <property type="match status" value="1"/>
</dbReference>
<dbReference type="Gene3D" id="2.60.200.40">
    <property type="match status" value="1"/>
</dbReference>
<protein>
    <submittedName>
        <fullName evidence="6">Transcription regulator</fullName>
    </submittedName>
</protein>
<dbReference type="STRING" id="1423740.FC36_GL000625"/>
<dbReference type="EMBL" id="AZFH01000001">
    <property type="protein sequence ID" value="KRL85255.1"/>
    <property type="molecule type" value="Genomic_DNA"/>
</dbReference>
<dbReference type="AlphaFoldDB" id="A0A0R1TVN4"/>
<organism evidence="6 7">
    <name type="scientific">Ligilactobacillus equi DSM 15833 = JCM 10991</name>
    <dbReference type="NCBI Taxonomy" id="1423740"/>
    <lineage>
        <taxon>Bacteria</taxon>
        <taxon>Bacillati</taxon>
        <taxon>Bacillota</taxon>
        <taxon>Bacilli</taxon>
        <taxon>Lactobacillales</taxon>
        <taxon>Lactobacillaceae</taxon>
        <taxon>Ligilactobacillus</taxon>
    </lineage>
</organism>
<name>A0A0R1TVN4_9LACO</name>
<dbReference type="InterPro" id="IPR016064">
    <property type="entry name" value="NAD/diacylglycerol_kinase_sf"/>
</dbReference>
<keyword evidence="3" id="KW-0547">Nucleotide-binding</keyword>
<dbReference type="GO" id="GO:0005524">
    <property type="term" value="F:ATP binding"/>
    <property type="evidence" value="ECO:0007669"/>
    <property type="project" value="UniProtKB-KW"/>
</dbReference>
<dbReference type="PANTHER" id="PTHR12358">
    <property type="entry name" value="SPHINGOSINE KINASE"/>
    <property type="match status" value="1"/>
</dbReference>
<dbReference type="PANTHER" id="PTHR12358:SF54">
    <property type="entry name" value="SPHINGOSINE KINASE RELATED PROTEIN"/>
    <property type="match status" value="1"/>
</dbReference>
<reference evidence="6 7" key="1">
    <citation type="journal article" date="2015" name="Genome Announc.">
        <title>Expanding the biotechnology potential of lactobacilli through comparative genomics of 213 strains and associated genera.</title>
        <authorList>
            <person name="Sun Z."/>
            <person name="Harris H.M."/>
            <person name="McCann A."/>
            <person name="Guo C."/>
            <person name="Argimon S."/>
            <person name="Zhang W."/>
            <person name="Yang X."/>
            <person name="Jeffery I.B."/>
            <person name="Cooney J.C."/>
            <person name="Kagawa T.F."/>
            <person name="Liu W."/>
            <person name="Song Y."/>
            <person name="Salvetti E."/>
            <person name="Wrobel A."/>
            <person name="Rasinkangas P."/>
            <person name="Parkhill J."/>
            <person name="Rea M.C."/>
            <person name="O'Sullivan O."/>
            <person name="Ritari J."/>
            <person name="Douillard F.P."/>
            <person name="Paul Ross R."/>
            <person name="Yang R."/>
            <person name="Briner A.E."/>
            <person name="Felis G.E."/>
            <person name="de Vos W.M."/>
            <person name="Barrangou R."/>
            <person name="Klaenhammer T.R."/>
            <person name="Caufield P.W."/>
            <person name="Cui Y."/>
            <person name="Zhang H."/>
            <person name="O'Toole P.W."/>
        </authorList>
    </citation>
    <scope>NUCLEOTIDE SEQUENCE [LARGE SCALE GENOMIC DNA]</scope>
    <source>
        <strain evidence="6 7">DSM 15833</strain>
    </source>
</reference>
<keyword evidence="4" id="KW-0067">ATP-binding</keyword>
<dbReference type="Pfam" id="PF00781">
    <property type="entry name" value="DAGK_cat"/>
    <property type="match status" value="1"/>
</dbReference>
<dbReference type="Proteomes" id="UP000051048">
    <property type="component" value="Unassembled WGS sequence"/>
</dbReference>
<dbReference type="SMART" id="SM00046">
    <property type="entry name" value="DAGKc"/>
    <property type="match status" value="1"/>
</dbReference>
<dbReference type="PATRIC" id="fig|1423740.3.peg.671"/>
<dbReference type="GO" id="GO:0016301">
    <property type="term" value="F:kinase activity"/>
    <property type="evidence" value="ECO:0007669"/>
    <property type="project" value="InterPro"/>
</dbReference>
<evidence type="ECO:0000256" key="3">
    <source>
        <dbReference type="ARBA" id="ARBA00022741"/>
    </source>
</evidence>
<accession>A0A0R1TVN4</accession>
<dbReference type="InterPro" id="IPR001206">
    <property type="entry name" value="Diacylglycerol_kinase_cat_dom"/>
</dbReference>
<gene>
    <name evidence="6" type="ORF">FC36_GL000625</name>
</gene>
<dbReference type="OrthoDB" id="9786026at2"/>
<dbReference type="InterPro" id="IPR050187">
    <property type="entry name" value="Lipid_Phosphate_FormReg"/>
</dbReference>
<evidence type="ECO:0000313" key="7">
    <source>
        <dbReference type="Proteomes" id="UP000051048"/>
    </source>
</evidence>
<evidence type="ECO:0000256" key="1">
    <source>
        <dbReference type="ARBA" id="ARBA00001946"/>
    </source>
</evidence>
<dbReference type="PROSITE" id="PS50146">
    <property type="entry name" value="DAGK"/>
    <property type="match status" value="1"/>
</dbReference>
<evidence type="ECO:0000313" key="6">
    <source>
        <dbReference type="EMBL" id="KRL85255.1"/>
    </source>
</evidence>
<proteinExistence type="inferred from homology"/>
<sequence length="314" mass="36172">MKSFFIIVNPQANHGLGQKTWEKIEPLLQSGNYMYQAVLCNHNIDFLVRSFLKKTDYQLEQTICLVIGGNGTLHDSLNALKKHSQRQLPLALIPAGKNNSFAKNMGISLNPSTAFKQIITTQQAINYDIGSYIETTHKTEGYFLSSYNIGLEAYFASLNAQENLFFNKLHLGLIGYLYNLLKTYMNQESFSVTLRINGQYEFFKKAYLVSVHTHQPCFDPRTHLQVPLGHANDGQLEFLVAEKMNIFKFLFLALMARMNKHVRLPSLKQFTSKRAHLIINSLEFGEIDGQEESNRYYDLNFEIDYYPFWFSSQS</sequence>